<evidence type="ECO:0000256" key="1">
    <source>
        <dbReference type="SAM" id="MobiDB-lite"/>
    </source>
</evidence>
<proteinExistence type="predicted"/>
<evidence type="ECO:0000313" key="5">
    <source>
        <dbReference type="Proteomes" id="UP001217963"/>
    </source>
</evidence>
<evidence type="ECO:0000313" key="2">
    <source>
        <dbReference type="EMBL" id="UTX42779.1"/>
    </source>
</evidence>
<dbReference type="EMBL" id="CP075149">
    <property type="protein sequence ID" value="UTX42779.1"/>
    <property type="molecule type" value="Genomic_DNA"/>
</dbReference>
<accession>A0A9Q9C291</accession>
<gene>
    <name evidence="2" type="ORF">GPU96_03g05010</name>
    <name evidence="3" type="ORF">PFJ87_03g00960</name>
</gene>
<sequence>MKESEVISKIEEVFGIEDPAILPERVRGVIGEILEGGVFPISHPFYADFINLAFDVLYPDTQQAGELLKRSGFTRDQLEKTGLKKLDDMARSIDLGDGKNHSEGEDSKPKRRKKVSWGENLIQIKEIERTVMDPEVDHLISGTRNSRVLEKSPDILEWITPERLDNECGMVKSPGCLEQERRESISMRVCNTEEHRKFSPTQCMGVGEDNEPITIPVIGFVKNKMPDFDFKKIVEDRFNNMMSINEILEDTSVVNALLGKN</sequence>
<dbReference type="Proteomes" id="UP001217963">
    <property type="component" value="Chromosome III"/>
</dbReference>
<dbReference type="OrthoDB" id="2190805at2759"/>
<keyword evidence="5" id="KW-1185">Reference proteome</keyword>
<reference evidence="2" key="1">
    <citation type="submission" date="2021-05" db="EMBL/GenBank/DDBJ databases">
        <title>Encephalitozoon hellem ATCC 50604 Complete Genome.</title>
        <authorList>
            <person name="Mascarenhas dos Santos A.C."/>
            <person name="Julian A.T."/>
            <person name="Pombert J.-F."/>
        </authorList>
    </citation>
    <scope>NUCLEOTIDE SEQUENCE</scope>
    <source>
        <strain evidence="2">ATCC 50604</strain>
    </source>
</reference>
<feature type="compositionally biased region" description="Basic and acidic residues" evidence="1">
    <location>
        <begin position="93"/>
        <end position="108"/>
    </location>
</feature>
<feature type="region of interest" description="Disordered" evidence="1">
    <location>
        <begin position="93"/>
        <end position="114"/>
    </location>
</feature>
<organism evidence="2 4">
    <name type="scientific">Encephalitozoon hellem</name>
    <name type="common">Microsporidian parasite</name>
    <dbReference type="NCBI Taxonomy" id="27973"/>
    <lineage>
        <taxon>Eukaryota</taxon>
        <taxon>Fungi</taxon>
        <taxon>Fungi incertae sedis</taxon>
        <taxon>Microsporidia</taxon>
        <taxon>Unikaryonidae</taxon>
        <taxon>Encephalitozoon</taxon>
    </lineage>
</organism>
<dbReference type="EMBL" id="CP119064">
    <property type="protein sequence ID" value="WEL38238.1"/>
    <property type="molecule type" value="Genomic_DNA"/>
</dbReference>
<name>A0A9Q9C291_ENCHE</name>
<reference evidence="3 5" key="2">
    <citation type="submission" date="2023-02" db="EMBL/GenBank/DDBJ databases">
        <title>Encephalitozoon hellem ATCC 50451 complete genome.</title>
        <authorList>
            <person name="Mascarenhas dos Santos A.C."/>
            <person name="Julian A.T."/>
            <person name="Pombert J.-F."/>
        </authorList>
    </citation>
    <scope>NUCLEOTIDE SEQUENCE [LARGE SCALE GENOMIC DNA]</scope>
    <source>
        <strain evidence="3 5">ATCC 50451</strain>
    </source>
</reference>
<evidence type="ECO:0000313" key="3">
    <source>
        <dbReference type="EMBL" id="WEL38238.1"/>
    </source>
</evidence>
<dbReference type="Proteomes" id="UP001059546">
    <property type="component" value="Chromosome III"/>
</dbReference>
<protein>
    <submittedName>
        <fullName evidence="2">Uncharacterized protein</fullName>
    </submittedName>
</protein>
<dbReference type="AlphaFoldDB" id="A0A9Q9C291"/>
<evidence type="ECO:0000313" key="4">
    <source>
        <dbReference type="Proteomes" id="UP001059546"/>
    </source>
</evidence>